<feature type="transmembrane region" description="Helical" evidence="1">
    <location>
        <begin position="12"/>
        <end position="30"/>
    </location>
</feature>
<keyword evidence="1" id="KW-1133">Transmembrane helix</keyword>
<evidence type="ECO:0000313" key="2">
    <source>
        <dbReference type="EMBL" id="MBB5328578.1"/>
    </source>
</evidence>
<evidence type="ECO:0000256" key="1">
    <source>
        <dbReference type="SAM" id="Phobius"/>
    </source>
</evidence>
<keyword evidence="3" id="KW-1185">Reference proteome</keyword>
<evidence type="ECO:0000313" key="3">
    <source>
        <dbReference type="Proteomes" id="UP000535182"/>
    </source>
</evidence>
<accession>A0A9X0QDW9</accession>
<keyword evidence="1" id="KW-0812">Transmembrane</keyword>
<dbReference type="AlphaFoldDB" id="A0A9X0QDW9"/>
<name>A0A9X0QDW9_9BACT</name>
<protein>
    <submittedName>
        <fullName evidence="2">O-antigen/teichoic acid export membrane protein</fullName>
    </submittedName>
</protein>
<feature type="transmembrane region" description="Helical" evidence="1">
    <location>
        <begin position="50"/>
        <end position="70"/>
    </location>
</feature>
<dbReference type="RefSeq" id="WP_183976185.1">
    <property type="nucleotide sequence ID" value="NZ_JACHEB010000004.1"/>
</dbReference>
<dbReference type="Proteomes" id="UP000535182">
    <property type="component" value="Unassembled WGS sequence"/>
</dbReference>
<reference evidence="2 3" key="1">
    <citation type="submission" date="2020-08" db="EMBL/GenBank/DDBJ databases">
        <title>Genomic Encyclopedia of Type Strains, Phase IV (KMG-V): Genome sequencing to study the core and pangenomes of soil and plant-associated prokaryotes.</title>
        <authorList>
            <person name="Whitman W."/>
        </authorList>
    </citation>
    <scope>NUCLEOTIDE SEQUENCE [LARGE SCALE GENOMIC DNA]</scope>
    <source>
        <strain evidence="2 3">X5P2</strain>
    </source>
</reference>
<comment type="caution">
    <text evidence="2">The sequence shown here is derived from an EMBL/GenBank/DDBJ whole genome shotgun (WGS) entry which is preliminary data.</text>
</comment>
<gene>
    <name evidence="2" type="ORF">HDF14_002188</name>
</gene>
<proteinExistence type="predicted"/>
<keyword evidence="1" id="KW-0472">Membrane</keyword>
<sequence length="80" mass="8392">MKRDRGLQRFVVSAAGAMISFCVVAVAIYYKIADVRVNGAFHGGPASLAAAMAGLFGGGVVAVLVLVSLLRWGSRRELEP</sequence>
<organism evidence="2 3">
    <name type="scientific">Tunturiibacter gelidiferens</name>
    <dbReference type="NCBI Taxonomy" id="3069689"/>
    <lineage>
        <taxon>Bacteria</taxon>
        <taxon>Pseudomonadati</taxon>
        <taxon>Acidobacteriota</taxon>
        <taxon>Terriglobia</taxon>
        <taxon>Terriglobales</taxon>
        <taxon>Acidobacteriaceae</taxon>
        <taxon>Tunturiibacter</taxon>
    </lineage>
</organism>
<dbReference type="EMBL" id="JACHEB010000004">
    <property type="protein sequence ID" value="MBB5328578.1"/>
    <property type="molecule type" value="Genomic_DNA"/>
</dbReference>